<dbReference type="Proteomes" id="UP000552757">
    <property type="component" value="Unassembled WGS sequence"/>
</dbReference>
<protein>
    <submittedName>
        <fullName evidence="1">Uncharacterized protein</fullName>
    </submittedName>
</protein>
<name>A0A7W6GMG3_9SPHN</name>
<accession>A0A7W6GMG3</accession>
<keyword evidence="2" id="KW-1185">Reference proteome</keyword>
<reference evidence="1 2" key="1">
    <citation type="submission" date="2020-08" db="EMBL/GenBank/DDBJ databases">
        <title>Genomic Encyclopedia of Type Strains, Phase IV (KMG-IV): sequencing the most valuable type-strain genomes for metagenomic binning, comparative biology and taxonomic classification.</title>
        <authorList>
            <person name="Goeker M."/>
        </authorList>
    </citation>
    <scope>NUCLEOTIDE SEQUENCE [LARGE SCALE GENOMIC DNA]</scope>
    <source>
        <strain evidence="1 2">DSM 29348</strain>
    </source>
</reference>
<gene>
    <name evidence="1" type="ORF">GGR44_000366</name>
</gene>
<dbReference type="EMBL" id="JACIEB010000001">
    <property type="protein sequence ID" value="MBB3980735.1"/>
    <property type="molecule type" value="Genomic_DNA"/>
</dbReference>
<proteinExistence type="predicted"/>
<organism evidence="1 2">
    <name type="scientific">Sphingobium fontiphilum</name>
    <dbReference type="NCBI Taxonomy" id="944425"/>
    <lineage>
        <taxon>Bacteria</taxon>
        <taxon>Pseudomonadati</taxon>
        <taxon>Pseudomonadota</taxon>
        <taxon>Alphaproteobacteria</taxon>
        <taxon>Sphingomonadales</taxon>
        <taxon>Sphingomonadaceae</taxon>
        <taxon>Sphingobium</taxon>
    </lineage>
</organism>
<dbReference type="PROSITE" id="PS51257">
    <property type="entry name" value="PROKAR_LIPOPROTEIN"/>
    <property type="match status" value="1"/>
</dbReference>
<evidence type="ECO:0000313" key="2">
    <source>
        <dbReference type="Proteomes" id="UP000552757"/>
    </source>
</evidence>
<comment type="caution">
    <text evidence="1">The sequence shown here is derived from an EMBL/GenBank/DDBJ whole genome shotgun (WGS) entry which is preliminary data.</text>
</comment>
<dbReference type="AlphaFoldDB" id="A0A7W6GMG3"/>
<sequence length="176" mass="18916">MPRHRATLILPILLCACQQASQQDVAAPVQNGQAPSGLERAAIESGVIVDAGRISPVGLYQRRHEAGRDLLCVVADGPNKFRMGAEVEFGEGQTCKGRGTARRAGDKLILRFPRAQCTIVATYEGDRVALPGVVDVHCADLCQNRASMEGVAFPRLAYDEKAALAARDRDGDMLCQ</sequence>
<dbReference type="RefSeq" id="WP_183953726.1">
    <property type="nucleotide sequence ID" value="NZ_JACIEB010000001.1"/>
</dbReference>
<evidence type="ECO:0000313" key="1">
    <source>
        <dbReference type="EMBL" id="MBB3980735.1"/>
    </source>
</evidence>